<dbReference type="GO" id="GO:0003677">
    <property type="term" value="F:DNA binding"/>
    <property type="evidence" value="ECO:0007669"/>
    <property type="project" value="InterPro"/>
</dbReference>
<dbReference type="InterPro" id="IPR013325">
    <property type="entry name" value="RNA_pol_sigma_r2"/>
</dbReference>
<dbReference type="GO" id="GO:0016987">
    <property type="term" value="F:sigma factor activity"/>
    <property type="evidence" value="ECO:0007669"/>
    <property type="project" value="UniProtKB-KW"/>
</dbReference>
<dbReference type="PANTHER" id="PTHR43133">
    <property type="entry name" value="RNA POLYMERASE ECF-TYPE SIGMA FACTO"/>
    <property type="match status" value="1"/>
</dbReference>
<keyword evidence="8" id="KW-1185">Reference proteome</keyword>
<dbReference type="Proteomes" id="UP000184231">
    <property type="component" value="Unassembled WGS sequence"/>
</dbReference>
<evidence type="ECO:0000256" key="1">
    <source>
        <dbReference type="ARBA" id="ARBA00010641"/>
    </source>
</evidence>
<gene>
    <name evidence="7" type="ORF">SAMN04487911_11933</name>
</gene>
<evidence type="ECO:0000313" key="8">
    <source>
        <dbReference type="Proteomes" id="UP000184231"/>
    </source>
</evidence>
<evidence type="ECO:0000256" key="3">
    <source>
        <dbReference type="ARBA" id="ARBA00023082"/>
    </source>
</evidence>
<dbReference type="SUPFAM" id="SSF88659">
    <property type="entry name" value="Sigma3 and sigma4 domains of RNA polymerase sigma factors"/>
    <property type="match status" value="1"/>
</dbReference>
<accession>A0A1M6IVH0</accession>
<dbReference type="PANTHER" id="PTHR43133:SF46">
    <property type="entry name" value="RNA POLYMERASE SIGMA-70 FACTOR ECF SUBFAMILY"/>
    <property type="match status" value="1"/>
</dbReference>
<dbReference type="InterPro" id="IPR039425">
    <property type="entry name" value="RNA_pol_sigma-70-like"/>
</dbReference>
<keyword evidence="2" id="KW-0805">Transcription regulation</keyword>
<dbReference type="Pfam" id="PF04542">
    <property type="entry name" value="Sigma70_r2"/>
    <property type="match status" value="1"/>
</dbReference>
<keyword evidence="3" id="KW-0731">Sigma factor</keyword>
<dbReference type="RefSeq" id="WP_178338878.1">
    <property type="nucleotide sequence ID" value="NZ_FQYX01000019.1"/>
</dbReference>
<comment type="similarity">
    <text evidence="1">Belongs to the sigma-70 factor family. ECF subfamily.</text>
</comment>
<dbReference type="CDD" id="cd06171">
    <property type="entry name" value="Sigma70_r4"/>
    <property type="match status" value="1"/>
</dbReference>
<evidence type="ECO:0000256" key="2">
    <source>
        <dbReference type="ARBA" id="ARBA00023015"/>
    </source>
</evidence>
<dbReference type="NCBIfam" id="TIGR02937">
    <property type="entry name" value="sigma70-ECF"/>
    <property type="match status" value="1"/>
</dbReference>
<dbReference type="AlphaFoldDB" id="A0A1M6IVH0"/>
<feature type="domain" description="RNA polymerase sigma factor 70 region 4 type 2" evidence="6">
    <location>
        <begin position="121"/>
        <end position="171"/>
    </location>
</feature>
<sequence>MDDNTILREIQKQNRFVYKNLFEDLYEGLVHYAYGYLYDRNSSEDIVQETFIFLWEKSDTIILKTSLKGYLFAMVRNKSLNFLKTVKITDNESILEIQAVMDQEYDLEALDQDEKKIIYHKVLDIVASLPPNMQTIVRLRFISNYKYLEIAEEMGISVNTVKTQLKRAKIKIGELLGLILWFALLRS</sequence>
<dbReference type="InterPro" id="IPR013324">
    <property type="entry name" value="RNA_pol_sigma_r3/r4-like"/>
</dbReference>
<dbReference type="Pfam" id="PF08281">
    <property type="entry name" value="Sigma70_r4_2"/>
    <property type="match status" value="1"/>
</dbReference>
<evidence type="ECO:0000259" key="5">
    <source>
        <dbReference type="Pfam" id="PF04542"/>
    </source>
</evidence>
<name>A0A1M6IVH0_9FLAO</name>
<dbReference type="EMBL" id="FQYX01000019">
    <property type="protein sequence ID" value="SHJ38384.1"/>
    <property type="molecule type" value="Genomic_DNA"/>
</dbReference>
<dbReference type="Gene3D" id="1.10.10.10">
    <property type="entry name" value="Winged helix-like DNA-binding domain superfamily/Winged helix DNA-binding domain"/>
    <property type="match status" value="1"/>
</dbReference>
<dbReference type="InterPro" id="IPR007627">
    <property type="entry name" value="RNA_pol_sigma70_r2"/>
</dbReference>
<dbReference type="STRING" id="558155.SAMN04487911_11933"/>
<evidence type="ECO:0000313" key="7">
    <source>
        <dbReference type="EMBL" id="SHJ38384.1"/>
    </source>
</evidence>
<reference evidence="7 8" key="1">
    <citation type="submission" date="2016-11" db="EMBL/GenBank/DDBJ databases">
        <authorList>
            <person name="Jaros S."/>
            <person name="Januszkiewicz K."/>
            <person name="Wedrychowicz H."/>
        </authorList>
    </citation>
    <scope>NUCLEOTIDE SEQUENCE [LARGE SCALE GENOMIC DNA]</scope>
    <source>
        <strain evidence="7 8">CGMCC 1.8863</strain>
    </source>
</reference>
<dbReference type="InterPro" id="IPR014284">
    <property type="entry name" value="RNA_pol_sigma-70_dom"/>
</dbReference>
<organism evidence="7 8">
    <name type="scientific">Arenibacter nanhaiticus</name>
    <dbReference type="NCBI Taxonomy" id="558155"/>
    <lineage>
        <taxon>Bacteria</taxon>
        <taxon>Pseudomonadati</taxon>
        <taxon>Bacteroidota</taxon>
        <taxon>Flavobacteriia</taxon>
        <taxon>Flavobacteriales</taxon>
        <taxon>Flavobacteriaceae</taxon>
        <taxon>Arenibacter</taxon>
    </lineage>
</organism>
<evidence type="ECO:0000256" key="4">
    <source>
        <dbReference type="ARBA" id="ARBA00023163"/>
    </source>
</evidence>
<dbReference type="GO" id="GO:0006352">
    <property type="term" value="P:DNA-templated transcription initiation"/>
    <property type="evidence" value="ECO:0007669"/>
    <property type="project" value="InterPro"/>
</dbReference>
<dbReference type="InterPro" id="IPR013249">
    <property type="entry name" value="RNA_pol_sigma70_r4_t2"/>
</dbReference>
<feature type="domain" description="RNA polymerase sigma-70 region 2" evidence="5">
    <location>
        <begin position="21"/>
        <end position="84"/>
    </location>
</feature>
<protein>
    <submittedName>
        <fullName evidence="7">RNA polymerase sigma-70 factor, ECF subfamily</fullName>
    </submittedName>
</protein>
<dbReference type="Gene3D" id="1.10.1740.10">
    <property type="match status" value="1"/>
</dbReference>
<proteinExistence type="inferred from homology"/>
<keyword evidence="4" id="KW-0804">Transcription</keyword>
<evidence type="ECO:0000259" key="6">
    <source>
        <dbReference type="Pfam" id="PF08281"/>
    </source>
</evidence>
<dbReference type="InterPro" id="IPR036388">
    <property type="entry name" value="WH-like_DNA-bd_sf"/>
</dbReference>
<dbReference type="SUPFAM" id="SSF88946">
    <property type="entry name" value="Sigma2 domain of RNA polymerase sigma factors"/>
    <property type="match status" value="1"/>
</dbReference>